<gene>
    <name evidence="1" type="ORF">POF43_028815</name>
    <name evidence="2" type="ORF">POF50_023435</name>
</gene>
<protein>
    <submittedName>
        <fullName evidence="2">DUF3558 family protein</fullName>
    </submittedName>
</protein>
<proteinExistence type="predicted"/>
<evidence type="ECO:0000313" key="3">
    <source>
        <dbReference type="Proteomes" id="UP001156398"/>
    </source>
</evidence>
<reference evidence="2 3" key="1">
    <citation type="submission" date="2023-05" db="EMBL/GenBank/DDBJ databases">
        <title>Streptantibioticus silvisoli sp. nov., acidotolerant actinomycetes 1 from pine litter.</title>
        <authorList>
            <person name="Swiecimska M."/>
            <person name="Golinska P."/>
            <person name="Sangal V."/>
            <person name="Wachnowicz B."/>
            <person name="Goodfellow M."/>
        </authorList>
    </citation>
    <scope>NUCLEOTIDE SEQUENCE</scope>
    <source>
        <strain evidence="2">SL13</strain>
        <strain evidence="1 3">SL54</strain>
    </source>
</reference>
<evidence type="ECO:0000313" key="2">
    <source>
        <dbReference type="EMBL" id="MDI5972252.1"/>
    </source>
</evidence>
<dbReference type="Proteomes" id="UP001156398">
    <property type="component" value="Unassembled WGS sequence"/>
</dbReference>
<evidence type="ECO:0000313" key="1">
    <source>
        <dbReference type="EMBL" id="MDI5966684.1"/>
    </source>
</evidence>
<comment type="caution">
    <text evidence="2">The sequence shown here is derived from an EMBL/GenBank/DDBJ whole genome shotgun (WGS) entry which is preliminary data.</text>
</comment>
<organism evidence="2">
    <name type="scientific">Streptantibioticus silvisoli</name>
    <dbReference type="NCBI Taxonomy" id="2705255"/>
    <lineage>
        <taxon>Bacteria</taxon>
        <taxon>Bacillati</taxon>
        <taxon>Actinomycetota</taxon>
        <taxon>Actinomycetes</taxon>
        <taxon>Kitasatosporales</taxon>
        <taxon>Streptomycetaceae</taxon>
        <taxon>Streptantibioticus</taxon>
    </lineage>
</organism>
<name>A0AA90KAL3_9ACTN</name>
<sequence>MSSSAAAHEPIPAARSTRRAGRPRLPLLIACAAVLPAAVLTGCSSGAAKPAAAPSATPKASAVPKVRYATLPDPCRALSAGTVKSLVPGVKSTKGTEAAAGEQKERGGCSWNGLSGYQYRFLDTAFQRYDNVTGGAGGDDQATSAYTTAVRTTEAGATSAAGQPKTAVLSGVGDEASLVTWTVTKDHDLYYNATVVTRSANAVLTVDYVGAGLQGDHKPSASDLSSGVEKAAKQALAALG</sequence>
<keyword evidence="3" id="KW-1185">Reference proteome</keyword>
<dbReference type="AlphaFoldDB" id="A0AA90KAL3"/>
<dbReference type="RefSeq" id="WP_271314841.1">
    <property type="nucleotide sequence ID" value="NZ_JAAGKO020000058.1"/>
</dbReference>
<dbReference type="EMBL" id="JABXJJ020000030">
    <property type="protein sequence ID" value="MDI5972252.1"/>
    <property type="molecule type" value="Genomic_DNA"/>
</dbReference>
<accession>A0AA90KAL3</accession>
<dbReference type="EMBL" id="JAAGKO020000058">
    <property type="protein sequence ID" value="MDI5966684.1"/>
    <property type="molecule type" value="Genomic_DNA"/>
</dbReference>